<reference evidence="6 7" key="1">
    <citation type="submission" date="2023-10" db="EMBL/GenBank/DDBJ databases">
        <title>Draft genome sequence of Xylaria bambusicola isolate GMP-LS, the root and basal stem rot pathogen of sugarcane in Indonesia.</title>
        <authorList>
            <person name="Selvaraj P."/>
            <person name="Muralishankar V."/>
            <person name="Muruganantham S."/>
            <person name="Sp S."/>
            <person name="Haryani S."/>
            <person name="Lau K.J.X."/>
            <person name="Naqvi N.I."/>
        </authorList>
    </citation>
    <scope>NUCLEOTIDE SEQUENCE [LARGE SCALE GENOMIC DNA]</scope>
    <source>
        <strain evidence="6">GMP-LS</strain>
    </source>
</reference>
<dbReference type="PRINTS" id="PR00420">
    <property type="entry name" value="RNGMNOXGNASE"/>
</dbReference>
<evidence type="ECO:0000313" key="7">
    <source>
        <dbReference type="Proteomes" id="UP001305414"/>
    </source>
</evidence>
<evidence type="ECO:0000313" key="6">
    <source>
        <dbReference type="EMBL" id="KAK5633599.1"/>
    </source>
</evidence>
<dbReference type="Proteomes" id="UP001305414">
    <property type="component" value="Unassembled WGS sequence"/>
</dbReference>
<keyword evidence="7" id="KW-1185">Reference proteome</keyword>
<gene>
    <name evidence="6" type="ORF">RRF57_009314</name>
</gene>
<comment type="caution">
    <text evidence="6">The sequence shown here is derived from an EMBL/GenBank/DDBJ whole genome shotgun (WGS) entry which is preliminary data.</text>
</comment>
<feature type="domain" description="FAD-binding" evidence="5">
    <location>
        <begin position="33"/>
        <end position="404"/>
    </location>
</feature>
<dbReference type="PANTHER" id="PTHR43004:SF8">
    <property type="entry name" value="FAD-BINDING DOMAIN-CONTAINING PROTEIN-RELATED"/>
    <property type="match status" value="1"/>
</dbReference>
<dbReference type="InterPro" id="IPR036188">
    <property type="entry name" value="FAD/NAD-bd_sf"/>
</dbReference>
<comment type="pathway">
    <text evidence="1">Secondary metabolite biosynthesis.</text>
</comment>
<name>A0AAN7UZ98_9PEZI</name>
<evidence type="ECO:0000259" key="5">
    <source>
        <dbReference type="Pfam" id="PF01494"/>
    </source>
</evidence>
<evidence type="ECO:0000256" key="3">
    <source>
        <dbReference type="ARBA" id="ARBA00022827"/>
    </source>
</evidence>
<keyword evidence="3" id="KW-0274">FAD</keyword>
<evidence type="ECO:0000256" key="2">
    <source>
        <dbReference type="ARBA" id="ARBA00022630"/>
    </source>
</evidence>
<evidence type="ECO:0000256" key="4">
    <source>
        <dbReference type="ARBA" id="ARBA00023002"/>
    </source>
</evidence>
<evidence type="ECO:0000256" key="1">
    <source>
        <dbReference type="ARBA" id="ARBA00005179"/>
    </source>
</evidence>
<dbReference type="Gene3D" id="3.50.50.60">
    <property type="entry name" value="FAD/NAD(P)-binding domain"/>
    <property type="match status" value="1"/>
</dbReference>
<organism evidence="6 7">
    <name type="scientific">Xylaria bambusicola</name>
    <dbReference type="NCBI Taxonomy" id="326684"/>
    <lineage>
        <taxon>Eukaryota</taxon>
        <taxon>Fungi</taxon>
        <taxon>Dikarya</taxon>
        <taxon>Ascomycota</taxon>
        <taxon>Pezizomycotina</taxon>
        <taxon>Sordariomycetes</taxon>
        <taxon>Xylariomycetidae</taxon>
        <taxon>Xylariales</taxon>
        <taxon>Xylariaceae</taxon>
        <taxon>Xylaria</taxon>
    </lineage>
</organism>
<keyword evidence="4" id="KW-0560">Oxidoreductase</keyword>
<dbReference type="PANTHER" id="PTHR43004">
    <property type="entry name" value="TRK SYSTEM POTASSIUM UPTAKE PROTEIN"/>
    <property type="match status" value="1"/>
</dbReference>
<dbReference type="InterPro" id="IPR002938">
    <property type="entry name" value="FAD-bd"/>
</dbReference>
<dbReference type="SUPFAM" id="SSF51905">
    <property type="entry name" value="FAD/NAD(P)-binding domain"/>
    <property type="match status" value="1"/>
</dbReference>
<sequence>MNCWRRSGGGIARLLYGAEWCGLNTWICNDQLLITTTGLKGLVIARARGTADTPRAHVFNPFALGIQVSSITARMSETLRDIGLEEDAKGHATHGEVFQSFRWVRSMVGEEYGKVQAWGAHPKSMVGYPSAHLLGDLARATPCQFLDLPQSYLEPILVRYASSKGFQFRFSTQLVSIEENQGSADSRCVLRDRISQHEYKVRAKYVFGADGSRSKVAETLGLKYFVEPRAGVACNIIFKADIGHLIPKERYAGLHSIIQPDNFPRMVPIMRLIRPWNQWIFVCNFPEEDGRFKDLTPQSPELIELIQKAIGDESVKVEIDRLDPWTVNESVAEKYSVEGRNIFILGDAAHRHPPAHANGSNTCVEDAYNLAWKVAYVAKGLAGPKLLDSYSVERQPVGATLVREANQQLKAHADVWEALGQFTTTAEEGAKRLAELYEPTTAGDERRRILHEALEEKRRECENLGLSMNQWYSSSAIYLDDETGARPTLKGDPVVDILISTYPGNRLPHAWLDIGKRQKLISTHDLAGHGAFALFIGHRGGAWRKAADKIAKATGIPINTYAIGLGLDYIDVYRDWYKSREVEEDGCVLVRPDRFVAWRSKTMTSNCEDKLQQVLNSVLSRDGLTP</sequence>
<protein>
    <recommendedName>
        <fullName evidence="5">FAD-binding domain-containing protein</fullName>
    </recommendedName>
</protein>
<dbReference type="EMBL" id="JAWHQM010000034">
    <property type="protein sequence ID" value="KAK5633599.1"/>
    <property type="molecule type" value="Genomic_DNA"/>
</dbReference>
<dbReference type="GO" id="GO:0016709">
    <property type="term" value="F:oxidoreductase activity, acting on paired donors, with incorporation or reduction of molecular oxygen, NAD(P)H as one donor, and incorporation of one atom of oxygen"/>
    <property type="evidence" value="ECO:0007669"/>
    <property type="project" value="UniProtKB-ARBA"/>
</dbReference>
<keyword evidence="2" id="KW-0285">Flavoprotein</keyword>
<accession>A0AAN7UZ98</accession>
<dbReference type="Pfam" id="PF01494">
    <property type="entry name" value="FAD_binding_3"/>
    <property type="match status" value="1"/>
</dbReference>
<dbReference type="Pfam" id="PF21274">
    <property type="entry name" value="Rng_hyd_C"/>
    <property type="match status" value="1"/>
</dbReference>
<dbReference type="AlphaFoldDB" id="A0AAN7UZ98"/>
<dbReference type="InterPro" id="IPR050641">
    <property type="entry name" value="RIFMO-like"/>
</dbReference>
<proteinExistence type="predicted"/>
<dbReference type="Gene3D" id="3.30.9.10">
    <property type="entry name" value="D-Amino Acid Oxidase, subunit A, domain 2"/>
    <property type="match status" value="1"/>
</dbReference>
<dbReference type="Gene3D" id="3.40.30.120">
    <property type="match status" value="1"/>
</dbReference>
<dbReference type="GO" id="GO:0071949">
    <property type="term" value="F:FAD binding"/>
    <property type="evidence" value="ECO:0007669"/>
    <property type="project" value="InterPro"/>
</dbReference>